<evidence type="ECO:0008006" key="4">
    <source>
        <dbReference type="Google" id="ProtNLM"/>
    </source>
</evidence>
<evidence type="ECO:0000256" key="1">
    <source>
        <dbReference type="SAM" id="SignalP"/>
    </source>
</evidence>
<gene>
    <name evidence="2" type="ORF">GETHED_12260</name>
</gene>
<keyword evidence="3" id="KW-1185">Reference proteome</keyword>
<dbReference type="RefSeq" id="WP_285607541.1">
    <property type="nucleotide sequence ID" value="NZ_BSDC01000001.1"/>
</dbReference>
<protein>
    <recommendedName>
        <fullName evidence="4">Tyrosine specific protein phosphatases domain-containing protein</fullName>
    </recommendedName>
</protein>
<sequence>MSRTLFLLLPALVLQAGESAIPNAVEVRSGIFVLRGAPNLAICDAMKKEHITHVIDLRRDEEPNLDCESESSRLQDLGIHYQRYAITKTPPAADFDFLRALLRDLPKGSKVLVHCSNGNRAAAAVCPWLVLDKGMPVADAMRIAGEAGLKLPETQEAVRRYLAKMGRA</sequence>
<name>A0ABQ5PWM2_9BACT</name>
<feature type="chain" id="PRO_5045359348" description="Tyrosine specific protein phosphatases domain-containing protein" evidence="1">
    <location>
        <begin position="17"/>
        <end position="168"/>
    </location>
</feature>
<reference evidence="2" key="1">
    <citation type="journal article" date="2023" name="Antonie Van Leeuwenhoek">
        <title>Mesoterricola silvestris gen. nov., sp. nov., Mesoterricola sediminis sp. nov., Geothrix oryzae sp. nov., Geothrix edaphica sp. nov., Geothrix rubra sp. nov., and Geothrix limicola sp. nov., six novel members of Acidobacteriota isolated from soils.</title>
        <authorList>
            <person name="Itoh H."/>
            <person name="Sugisawa Y."/>
            <person name="Mise K."/>
            <person name="Xu Z."/>
            <person name="Kuniyasu M."/>
            <person name="Ushijima N."/>
            <person name="Kawano K."/>
            <person name="Kobayashi E."/>
            <person name="Shiratori Y."/>
            <person name="Masuda Y."/>
            <person name="Senoo K."/>
        </authorList>
    </citation>
    <scope>NUCLEOTIDE SEQUENCE</scope>
    <source>
        <strain evidence="2">Red802</strain>
    </source>
</reference>
<comment type="caution">
    <text evidence="2">The sequence shown here is derived from an EMBL/GenBank/DDBJ whole genome shotgun (WGS) entry which is preliminary data.</text>
</comment>
<evidence type="ECO:0000313" key="2">
    <source>
        <dbReference type="EMBL" id="GLH66862.1"/>
    </source>
</evidence>
<evidence type="ECO:0000313" key="3">
    <source>
        <dbReference type="Proteomes" id="UP001165044"/>
    </source>
</evidence>
<dbReference type="Proteomes" id="UP001165044">
    <property type="component" value="Unassembled WGS sequence"/>
</dbReference>
<accession>A0ABQ5PWM2</accession>
<keyword evidence="1" id="KW-0732">Signal</keyword>
<organism evidence="2 3">
    <name type="scientific">Geothrix edaphica</name>
    <dbReference type="NCBI Taxonomy" id="2927976"/>
    <lineage>
        <taxon>Bacteria</taxon>
        <taxon>Pseudomonadati</taxon>
        <taxon>Acidobacteriota</taxon>
        <taxon>Holophagae</taxon>
        <taxon>Holophagales</taxon>
        <taxon>Holophagaceae</taxon>
        <taxon>Geothrix</taxon>
    </lineage>
</organism>
<feature type="signal peptide" evidence="1">
    <location>
        <begin position="1"/>
        <end position="16"/>
    </location>
</feature>
<dbReference type="EMBL" id="BSDC01000001">
    <property type="protein sequence ID" value="GLH66862.1"/>
    <property type="molecule type" value="Genomic_DNA"/>
</dbReference>
<proteinExistence type="predicted"/>
<dbReference type="SUPFAM" id="SSF52799">
    <property type="entry name" value="(Phosphotyrosine protein) phosphatases II"/>
    <property type="match status" value="1"/>
</dbReference>
<dbReference type="Gene3D" id="3.90.190.10">
    <property type="entry name" value="Protein tyrosine phosphatase superfamily"/>
    <property type="match status" value="1"/>
</dbReference>
<dbReference type="InterPro" id="IPR029021">
    <property type="entry name" value="Prot-tyrosine_phosphatase-like"/>
</dbReference>